<evidence type="ECO:0000313" key="3">
    <source>
        <dbReference type="EMBL" id="CAB3390459.1"/>
    </source>
</evidence>
<evidence type="ECO:0000259" key="2">
    <source>
        <dbReference type="Pfam" id="PF13439"/>
    </source>
</evidence>
<dbReference type="Pfam" id="PF00534">
    <property type="entry name" value="Glycos_transf_1"/>
    <property type="match status" value="1"/>
</dbReference>
<dbReference type="EMBL" id="LR792683">
    <property type="protein sequence ID" value="CAB3390459.1"/>
    <property type="molecule type" value="Genomic_DNA"/>
</dbReference>
<protein>
    <submittedName>
        <fullName evidence="3">Glycosyltransferase family 1 protein</fullName>
    </submittedName>
</protein>
<gene>
    <name evidence="3" type="ORF">COOX1_0418</name>
</gene>
<keyword evidence="3" id="KW-0808">Transferase</keyword>
<dbReference type="InterPro" id="IPR028098">
    <property type="entry name" value="Glyco_trans_4-like_N"/>
</dbReference>
<dbReference type="GO" id="GO:0016757">
    <property type="term" value="F:glycosyltransferase activity"/>
    <property type="evidence" value="ECO:0007669"/>
    <property type="project" value="InterPro"/>
</dbReference>
<name>A0A6F9DZV9_9BACL</name>
<evidence type="ECO:0000259" key="1">
    <source>
        <dbReference type="Pfam" id="PF00534"/>
    </source>
</evidence>
<evidence type="ECO:0000313" key="4">
    <source>
        <dbReference type="Proteomes" id="UP000502196"/>
    </source>
</evidence>
<sequence length="366" mass="40905">MVKLLYLITRSEQGGAQTHVLDLIRGFRGRAEIVLGIGEEGYLAEQARDSGIDVHVLPQLVQPVSPAKDWLALGEINSLMRKVQPDLVHAHSSKAGLLGRWAAYRIGVPVVFTAHGWAFADGVPWRRKIVATVSERRAGRWCERIITVSEADRILALRHRIADENILVTIHNGIADTPRRAEPSHTDEPHIVMVARFARPKDQSLLIRALEGLNGEFSVSFVGDGPTRREMEALAANSSVRHRITFLGAREDVAELLAKAHVFVLTSNWEGFPISILEAMRAGLPVVASDVGGVCEAVVDGETGYLVPRGDEVTLRDRLKRLITGPDLRARMGQAGRRRYEQHFTLDKMLNRTWQVYEEVLREHRR</sequence>
<dbReference type="SUPFAM" id="SSF53756">
    <property type="entry name" value="UDP-Glycosyltransferase/glycogen phosphorylase"/>
    <property type="match status" value="1"/>
</dbReference>
<dbReference type="InterPro" id="IPR001296">
    <property type="entry name" value="Glyco_trans_1"/>
</dbReference>
<dbReference type="PANTHER" id="PTHR12526">
    <property type="entry name" value="GLYCOSYLTRANSFERASE"/>
    <property type="match status" value="1"/>
</dbReference>
<proteinExistence type="predicted"/>
<dbReference type="Pfam" id="PF13439">
    <property type="entry name" value="Glyco_transf_4"/>
    <property type="match status" value="1"/>
</dbReference>
<feature type="domain" description="Glycosyl transferase family 1" evidence="1">
    <location>
        <begin position="179"/>
        <end position="339"/>
    </location>
</feature>
<feature type="domain" description="Glycosyltransferase subfamily 4-like N-terminal" evidence="2">
    <location>
        <begin position="14"/>
        <end position="174"/>
    </location>
</feature>
<dbReference type="AlphaFoldDB" id="A0A6F9DZV9"/>
<organism evidence="3 4">
    <name type="scientific">Kyrpidia spormannii</name>
    <dbReference type="NCBI Taxonomy" id="2055160"/>
    <lineage>
        <taxon>Bacteria</taxon>
        <taxon>Bacillati</taxon>
        <taxon>Bacillota</taxon>
        <taxon>Bacilli</taxon>
        <taxon>Bacillales</taxon>
        <taxon>Alicyclobacillaceae</taxon>
        <taxon>Kyrpidia</taxon>
    </lineage>
</organism>
<accession>A0A6F9DZV9</accession>
<dbReference type="Proteomes" id="UP000502196">
    <property type="component" value="Chromosome"/>
</dbReference>
<dbReference type="CDD" id="cd03808">
    <property type="entry name" value="GT4_CapM-like"/>
    <property type="match status" value="1"/>
</dbReference>
<reference evidence="3 4" key="1">
    <citation type="submission" date="2020-04" db="EMBL/GenBank/DDBJ databases">
        <authorList>
            <person name="Hogendoorn C."/>
        </authorList>
    </citation>
    <scope>NUCLEOTIDE SEQUENCE [LARGE SCALE GENOMIC DNA]</scope>
    <source>
        <strain evidence="3">COOX1</strain>
    </source>
</reference>
<dbReference type="Gene3D" id="3.40.50.2000">
    <property type="entry name" value="Glycogen Phosphorylase B"/>
    <property type="match status" value="2"/>
</dbReference>